<dbReference type="GO" id="GO:0008170">
    <property type="term" value="F:N-methyltransferase activity"/>
    <property type="evidence" value="ECO:0007669"/>
    <property type="project" value="InterPro"/>
</dbReference>
<dbReference type="Gene3D" id="3.40.50.150">
    <property type="entry name" value="Vaccinia Virus protein VP39"/>
    <property type="match status" value="2"/>
</dbReference>
<gene>
    <name evidence="4" type="ORF">S03H2_33234</name>
</gene>
<name>X1HVK6_9ZZZZ</name>
<organism evidence="4">
    <name type="scientific">marine sediment metagenome</name>
    <dbReference type="NCBI Taxonomy" id="412755"/>
    <lineage>
        <taxon>unclassified sequences</taxon>
        <taxon>metagenomes</taxon>
        <taxon>ecological metagenomes</taxon>
    </lineage>
</organism>
<dbReference type="InterPro" id="IPR001091">
    <property type="entry name" value="RM_Methyltransferase"/>
</dbReference>
<keyword evidence="1" id="KW-0489">Methyltransferase</keyword>
<dbReference type="InterPro" id="IPR002941">
    <property type="entry name" value="DNA_methylase_N4/N6"/>
</dbReference>
<reference evidence="4" key="1">
    <citation type="journal article" date="2014" name="Front. Microbiol.">
        <title>High frequency of phylogenetically diverse reductive dehalogenase-homologous genes in deep subseafloor sedimentary metagenomes.</title>
        <authorList>
            <person name="Kawai M."/>
            <person name="Futagami T."/>
            <person name="Toyoda A."/>
            <person name="Takaki Y."/>
            <person name="Nishi S."/>
            <person name="Hori S."/>
            <person name="Arai W."/>
            <person name="Tsubouchi T."/>
            <person name="Morono Y."/>
            <person name="Uchiyama I."/>
            <person name="Ito T."/>
            <person name="Fujiyama A."/>
            <person name="Inagaki F."/>
            <person name="Takami H."/>
        </authorList>
    </citation>
    <scope>NUCLEOTIDE SEQUENCE</scope>
    <source>
        <strain evidence="4">Expedition CK06-06</strain>
    </source>
</reference>
<dbReference type="PRINTS" id="PR00508">
    <property type="entry name" value="S21N4MTFRASE"/>
</dbReference>
<dbReference type="GO" id="GO:0003677">
    <property type="term" value="F:DNA binding"/>
    <property type="evidence" value="ECO:0007669"/>
    <property type="project" value="InterPro"/>
</dbReference>
<dbReference type="InterPro" id="IPR029063">
    <property type="entry name" value="SAM-dependent_MTases_sf"/>
</dbReference>
<comment type="caution">
    <text evidence="4">The sequence shown here is derived from an EMBL/GenBank/DDBJ whole genome shotgun (WGS) entry which is preliminary data.</text>
</comment>
<evidence type="ECO:0000259" key="3">
    <source>
        <dbReference type="Pfam" id="PF01555"/>
    </source>
</evidence>
<accession>X1HVK6</accession>
<feature type="domain" description="DNA methylase N-4/N-6" evidence="3">
    <location>
        <begin position="172"/>
        <end position="209"/>
    </location>
</feature>
<proteinExistence type="predicted"/>
<dbReference type="AlphaFoldDB" id="X1HVK6"/>
<sequence>TYYSDAEAVREPYSPTERWGGEIYKGAIKKGTHGEDAGLDRERSCFPNTGRNLRSVWAFPTVPFPTFKIDGKEIDHFAVFPEKLPELCIKAATPEGYCSKCGAPWARIVDKKSSQFNIRVRDAKAGRATPEEGYKATEEEIERYPSNHPDPGYSRTIGWRPSCKCNAPRVPSLVLDPMMGAGTTLLVAKKLNRFACGYELSQEYCQLALERNRQMGLDL</sequence>
<keyword evidence="2" id="KW-0808">Transferase</keyword>
<dbReference type="SUPFAM" id="SSF53335">
    <property type="entry name" value="S-adenosyl-L-methionine-dependent methyltransferases"/>
    <property type="match status" value="1"/>
</dbReference>
<evidence type="ECO:0000256" key="1">
    <source>
        <dbReference type="ARBA" id="ARBA00022603"/>
    </source>
</evidence>
<dbReference type="GO" id="GO:0032259">
    <property type="term" value="P:methylation"/>
    <property type="evidence" value="ECO:0007669"/>
    <property type="project" value="UniProtKB-KW"/>
</dbReference>
<evidence type="ECO:0000313" key="4">
    <source>
        <dbReference type="EMBL" id="GAH61100.1"/>
    </source>
</evidence>
<dbReference type="Pfam" id="PF01555">
    <property type="entry name" value="N6_N4_Mtase"/>
    <property type="match status" value="1"/>
</dbReference>
<protein>
    <recommendedName>
        <fullName evidence="3">DNA methylase N-4/N-6 domain-containing protein</fullName>
    </recommendedName>
</protein>
<evidence type="ECO:0000256" key="2">
    <source>
        <dbReference type="ARBA" id="ARBA00022679"/>
    </source>
</evidence>
<feature type="non-terminal residue" evidence="4">
    <location>
        <position position="1"/>
    </location>
</feature>
<dbReference type="EMBL" id="BARU01020221">
    <property type="protein sequence ID" value="GAH61100.1"/>
    <property type="molecule type" value="Genomic_DNA"/>
</dbReference>